<feature type="chain" id="PRO_5045740641" evidence="1">
    <location>
        <begin position="24"/>
        <end position="229"/>
    </location>
</feature>
<accession>A0ABY7TZT0</accession>
<dbReference type="Proteomes" id="UP001218231">
    <property type="component" value="Chromosome"/>
</dbReference>
<keyword evidence="4" id="KW-1185">Reference proteome</keyword>
<proteinExistence type="predicted"/>
<dbReference type="PANTHER" id="PTHR30383:SF24">
    <property type="entry name" value="THIOESTERASE 1_PROTEASE 1_LYSOPHOSPHOLIPASE L1"/>
    <property type="match status" value="1"/>
</dbReference>
<evidence type="ECO:0000259" key="2">
    <source>
        <dbReference type="Pfam" id="PF13472"/>
    </source>
</evidence>
<protein>
    <submittedName>
        <fullName evidence="3">Arylesterase</fullName>
    </submittedName>
</protein>
<dbReference type="SUPFAM" id="SSF52266">
    <property type="entry name" value="SGNH hydrolase"/>
    <property type="match status" value="1"/>
</dbReference>
<dbReference type="RefSeq" id="WP_273618476.1">
    <property type="nucleotide sequence ID" value="NZ_CP117417.1"/>
</dbReference>
<dbReference type="PROSITE" id="PS51257">
    <property type="entry name" value="PROKAR_LIPOPROTEIN"/>
    <property type="match status" value="1"/>
</dbReference>
<organism evidence="3 4">
    <name type="scientific">Novosphingobium humi</name>
    <dbReference type="NCBI Taxonomy" id="2282397"/>
    <lineage>
        <taxon>Bacteria</taxon>
        <taxon>Pseudomonadati</taxon>
        <taxon>Pseudomonadota</taxon>
        <taxon>Alphaproteobacteria</taxon>
        <taxon>Sphingomonadales</taxon>
        <taxon>Sphingomonadaceae</taxon>
        <taxon>Novosphingobium</taxon>
    </lineage>
</organism>
<reference evidence="3 4" key="1">
    <citation type="submission" date="2023-02" db="EMBL/GenBank/DDBJ databases">
        <title>Genome sequence of Novosphingobium humi KACC 19094.</title>
        <authorList>
            <person name="Kim S."/>
            <person name="Heo J."/>
            <person name="Kwon S.-W."/>
        </authorList>
    </citation>
    <scope>NUCLEOTIDE SEQUENCE [LARGE SCALE GENOMIC DNA]</scope>
    <source>
        <strain evidence="3 4">KACC 19094</strain>
    </source>
</reference>
<sequence>MRALGGMAAVLAPVLMLTGCGGADKTPQPAPSASAAPAPVPKGPPVRIIALGDSLFAGYGLRPEQAYPVRLEAALRARGVNAQVVNAGVSGDTTQDGRARLDFTLAQGAAPDLVIISLGGNDMLRGLPLARTKDNLDAILAELDKRKIKAVVMGMLAAPNMGPDYAREFNAIFPALAARHHAVLDPFFLKPIFNRPDLQLPDHIHPTDKGVEAMVSATLDKVAGALPKG</sequence>
<dbReference type="PANTHER" id="PTHR30383">
    <property type="entry name" value="THIOESTERASE 1/PROTEASE 1/LYSOPHOSPHOLIPASE L1"/>
    <property type="match status" value="1"/>
</dbReference>
<evidence type="ECO:0000256" key="1">
    <source>
        <dbReference type="SAM" id="SignalP"/>
    </source>
</evidence>
<dbReference type="InterPro" id="IPR051532">
    <property type="entry name" value="Ester_Hydrolysis_Enzymes"/>
</dbReference>
<dbReference type="CDD" id="cd01822">
    <property type="entry name" value="Lysophospholipase_L1_like"/>
    <property type="match status" value="1"/>
</dbReference>
<feature type="signal peptide" evidence="1">
    <location>
        <begin position="1"/>
        <end position="23"/>
    </location>
</feature>
<feature type="domain" description="SGNH hydrolase-type esterase" evidence="2">
    <location>
        <begin position="50"/>
        <end position="212"/>
    </location>
</feature>
<name>A0ABY7TZT0_9SPHN</name>
<dbReference type="InterPro" id="IPR013830">
    <property type="entry name" value="SGNH_hydro"/>
</dbReference>
<dbReference type="Gene3D" id="3.40.50.1110">
    <property type="entry name" value="SGNH hydrolase"/>
    <property type="match status" value="1"/>
</dbReference>
<dbReference type="Pfam" id="PF13472">
    <property type="entry name" value="Lipase_GDSL_2"/>
    <property type="match status" value="1"/>
</dbReference>
<dbReference type="InterPro" id="IPR036514">
    <property type="entry name" value="SGNH_hydro_sf"/>
</dbReference>
<evidence type="ECO:0000313" key="3">
    <source>
        <dbReference type="EMBL" id="WCT78132.1"/>
    </source>
</evidence>
<evidence type="ECO:0000313" key="4">
    <source>
        <dbReference type="Proteomes" id="UP001218231"/>
    </source>
</evidence>
<dbReference type="EMBL" id="CP117417">
    <property type="protein sequence ID" value="WCT78132.1"/>
    <property type="molecule type" value="Genomic_DNA"/>
</dbReference>
<gene>
    <name evidence="3" type="ORF">PQ457_03930</name>
</gene>
<keyword evidence="1" id="KW-0732">Signal</keyword>